<evidence type="ECO:0008006" key="4">
    <source>
        <dbReference type="Google" id="ProtNLM"/>
    </source>
</evidence>
<comment type="caution">
    <text evidence="2">The sequence shown here is derived from an EMBL/GenBank/DDBJ whole genome shotgun (WGS) entry which is preliminary data.</text>
</comment>
<gene>
    <name evidence="2" type="ORF">QRD43_20410</name>
</gene>
<evidence type="ECO:0000313" key="3">
    <source>
        <dbReference type="Proteomes" id="UP001238603"/>
    </source>
</evidence>
<feature type="transmembrane region" description="Helical" evidence="1">
    <location>
        <begin position="109"/>
        <end position="128"/>
    </location>
</feature>
<dbReference type="InterPro" id="IPR037219">
    <property type="entry name" value="Peptidase_M41-like"/>
</dbReference>
<name>A0ABT7LN24_9BURK</name>
<dbReference type="SUPFAM" id="SSF140990">
    <property type="entry name" value="FtsH protease domain-like"/>
    <property type="match status" value="1"/>
</dbReference>
<reference evidence="2 3" key="1">
    <citation type="submission" date="2023-06" db="EMBL/GenBank/DDBJ databases">
        <title>Pelomonas sp. APW6 16S ribosomal RNA gene genome sequencing and assembly.</title>
        <authorList>
            <person name="Woo H."/>
        </authorList>
    </citation>
    <scope>NUCLEOTIDE SEQUENCE [LARGE SCALE GENOMIC DNA]</scope>
    <source>
        <strain evidence="2 3">APW6</strain>
    </source>
</reference>
<keyword evidence="1" id="KW-1133">Transmembrane helix</keyword>
<evidence type="ECO:0000256" key="1">
    <source>
        <dbReference type="SAM" id="Phobius"/>
    </source>
</evidence>
<keyword evidence="1" id="KW-0472">Membrane</keyword>
<organism evidence="2 3">
    <name type="scientific">Roseateles subflavus</name>
    <dbReference type="NCBI Taxonomy" id="3053353"/>
    <lineage>
        <taxon>Bacteria</taxon>
        <taxon>Pseudomonadati</taxon>
        <taxon>Pseudomonadota</taxon>
        <taxon>Betaproteobacteria</taxon>
        <taxon>Burkholderiales</taxon>
        <taxon>Sphaerotilaceae</taxon>
        <taxon>Roseateles</taxon>
    </lineage>
</organism>
<feature type="transmembrane region" description="Helical" evidence="1">
    <location>
        <begin position="43"/>
        <end position="61"/>
    </location>
</feature>
<dbReference type="EMBL" id="JASVDS010000008">
    <property type="protein sequence ID" value="MDL5034276.1"/>
    <property type="molecule type" value="Genomic_DNA"/>
</dbReference>
<evidence type="ECO:0000313" key="2">
    <source>
        <dbReference type="EMBL" id="MDL5034276.1"/>
    </source>
</evidence>
<keyword evidence="1" id="KW-0812">Transmembrane</keyword>
<sequence length="350" mass="37894">MMKYLKHIARWLSHNTWSIWAAVAIAVVPLGLSIEPNTDASPLLRKILTYTLNLGVMVLVLRLSVRSIIGDGQALFRACARGFAALAMTCMALVQFGDAVIAWARAEPLAATAAGVALVLVRFVVHAAQTSRQGDLLLHPRLAGGADGLASLMQRQRPSALDDRSTAVHEAGHAMVHAALEELPSEFEMVMGQDLDTGSLGFVTGLVDGENLLVRRSFAEWRMLMLLAGMAAEKALLGCETLGGVSDYRMWMATASVYLANGVKGVFFSEPRGADQLMMNKVALGQLQRDQEALLAEFFEMNIDVLTELANQLMAHRRLDAGALEPFLARVKFPDAFPRLKLSPPAQSAA</sequence>
<feature type="transmembrane region" description="Helical" evidence="1">
    <location>
        <begin position="82"/>
        <end position="103"/>
    </location>
</feature>
<proteinExistence type="predicted"/>
<protein>
    <recommendedName>
        <fullName evidence="4">Peptidase M41 domain-containing protein</fullName>
    </recommendedName>
</protein>
<keyword evidence="3" id="KW-1185">Reference proteome</keyword>
<accession>A0ABT7LN24</accession>
<dbReference type="Proteomes" id="UP001238603">
    <property type="component" value="Unassembled WGS sequence"/>
</dbReference>
<dbReference type="Gene3D" id="1.20.58.760">
    <property type="entry name" value="Peptidase M41"/>
    <property type="match status" value="1"/>
</dbReference>
<dbReference type="RefSeq" id="WP_285984352.1">
    <property type="nucleotide sequence ID" value="NZ_JASVDS010000008.1"/>
</dbReference>